<dbReference type="GO" id="GO:0019205">
    <property type="term" value="F:nucleobase-containing compound kinase activity"/>
    <property type="evidence" value="ECO:0007669"/>
    <property type="project" value="InterPro"/>
</dbReference>
<dbReference type="PaxDb" id="121845-A0A1S3DQI4"/>
<accession>A0A1S3DQI4</accession>
<feature type="region of interest" description="Disordered" evidence="4">
    <location>
        <begin position="348"/>
        <end position="370"/>
    </location>
</feature>
<dbReference type="InterPro" id="IPR027417">
    <property type="entry name" value="P-loop_NTPase"/>
</dbReference>
<dbReference type="GO" id="GO:0006139">
    <property type="term" value="P:nucleobase-containing compound metabolic process"/>
    <property type="evidence" value="ECO:0007669"/>
    <property type="project" value="InterPro"/>
</dbReference>
<organism evidence="5 6">
    <name type="scientific">Diaphorina citri</name>
    <name type="common">Asian citrus psyllid</name>
    <dbReference type="NCBI Taxonomy" id="121845"/>
    <lineage>
        <taxon>Eukaryota</taxon>
        <taxon>Metazoa</taxon>
        <taxon>Ecdysozoa</taxon>
        <taxon>Arthropoda</taxon>
        <taxon>Hexapoda</taxon>
        <taxon>Insecta</taxon>
        <taxon>Pterygota</taxon>
        <taxon>Neoptera</taxon>
        <taxon>Paraneoptera</taxon>
        <taxon>Hemiptera</taxon>
        <taxon>Sternorrhyncha</taxon>
        <taxon>Psylloidea</taxon>
        <taxon>Psyllidae</taxon>
        <taxon>Diaphorininae</taxon>
        <taxon>Diaphorina</taxon>
    </lineage>
</organism>
<evidence type="ECO:0000313" key="5">
    <source>
        <dbReference type="Proteomes" id="UP000079169"/>
    </source>
</evidence>
<evidence type="ECO:0000313" key="6">
    <source>
        <dbReference type="RefSeq" id="XP_008485506.1"/>
    </source>
</evidence>
<dbReference type="PANTHER" id="PTHR23359">
    <property type="entry name" value="NUCLEOTIDE KINASE"/>
    <property type="match status" value="1"/>
</dbReference>
<keyword evidence="1" id="KW-0808">Transferase</keyword>
<feature type="compositionally biased region" description="Basic and acidic residues" evidence="4">
    <location>
        <begin position="152"/>
        <end position="163"/>
    </location>
</feature>
<dbReference type="Proteomes" id="UP000079169">
    <property type="component" value="Unplaced"/>
</dbReference>
<dbReference type="STRING" id="121845.A0A1S3DQI4"/>
<sequence>VSYDQLTANINVTPKYLVEHLDPRFAESFKENGTYTMKQYRQNATRDETVSYDQLTANINVTPKYLVEHLDPRFAESFKENGTYTMKQYVEANRLEPRRILIDGLPLSGKTRLATKLCTHYNLHYLTPETIVQLYRDLLTGRERDLKAKMKERSLDEATREGENQEEESENVDGEELKNVQKKLVDLKHTLYEGNGQISDEKVMLGILAELFTFKKIINIGYVLDGWPETCELVKEAFENNETMAPNIFIRLDVQEELCLRRIYDLPEDYLKTHPVDETILVDRIFAYRNRNKDAASTLTSYFESAEFPVRIFILDANQEINFHRLRFDIGPARDAKFWIPILGLDTSEPAEETSDPSRETHGAMSEADA</sequence>
<proteinExistence type="predicted"/>
<dbReference type="GeneID" id="103522182"/>
<gene>
    <name evidence="6" type="primary">LOC103522182</name>
</gene>
<evidence type="ECO:0000256" key="3">
    <source>
        <dbReference type="ARBA" id="ARBA00022777"/>
    </source>
</evidence>
<keyword evidence="5" id="KW-1185">Reference proteome</keyword>
<feature type="compositionally biased region" description="Acidic residues" evidence="4">
    <location>
        <begin position="164"/>
        <end position="174"/>
    </location>
</feature>
<keyword evidence="3" id="KW-0418">Kinase</keyword>
<dbReference type="GO" id="GO:0005524">
    <property type="term" value="F:ATP binding"/>
    <property type="evidence" value="ECO:0007669"/>
    <property type="project" value="InterPro"/>
</dbReference>
<evidence type="ECO:0000256" key="2">
    <source>
        <dbReference type="ARBA" id="ARBA00022741"/>
    </source>
</evidence>
<evidence type="ECO:0000256" key="1">
    <source>
        <dbReference type="ARBA" id="ARBA00022679"/>
    </source>
</evidence>
<dbReference type="SUPFAM" id="SSF52540">
    <property type="entry name" value="P-loop containing nucleoside triphosphate hydrolases"/>
    <property type="match status" value="1"/>
</dbReference>
<dbReference type="KEGG" id="dci:103522182"/>
<reference evidence="6" key="1">
    <citation type="submission" date="2025-08" db="UniProtKB">
        <authorList>
            <consortium name="RefSeq"/>
        </authorList>
    </citation>
    <scope>IDENTIFICATION</scope>
</reference>
<dbReference type="Gene3D" id="3.40.50.300">
    <property type="entry name" value="P-loop containing nucleotide triphosphate hydrolases"/>
    <property type="match status" value="1"/>
</dbReference>
<feature type="region of interest" description="Disordered" evidence="4">
    <location>
        <begin position="152"/>
        <end position="175"/>
    </location>
</feature>
<evidence type="ECO:0000256" key="4">
    <source>
        <dbReference type="SAM" id="MobiDB-lite"/>
    </source>
</evidence>
<dbReference type="RefSeq" id="XP_008485506.1">
    <property type="nucleotide sequence ID" value="XM_008487284.1"/>
</dbReference>
<keyword evidence="2" id="KW-0547">Nucleotide-binding</keyword>
<name>A0A1S3DQI4_DIACI</name>
<protein>
    <submittedName>
        <fullName evidence="6">Adenylate kinase 7-like</fullName>
    </submittedName>
</protein>
<dbReference type="InterPro" id="IPR000850">
    <property type="entry name" value="Adenylat/UMP-CMP_kin"/>
</dbReference>
<feature type="non-terminal residue" evidence="6">
    <location>
        <position position="370"/>
    </location>
</feature>
<feature type="non-terminal residue" evidence="6">
    <location>
        <position position="1"/>
    </location>
</feature>
<dbReference type="AlphaFoldDB" id="A0A1S3DQI4"/>